<feature type="coiled-coil region" evidence="1">
    <location>
        <begin position="69"/>
        <end position="96"/>
    </location>
</feature>
<dbReference type="Proteomes" id="UP000006683">
    <property type="component" value="Chromosome"/>
</dbReference>
<dbReference type="STRING" id="550540.Fbal_2073"/>
<evidence type="ECO:0000256" key="1">
    <source>
        <dbReference type="SAM" id="Coils"/>
    </source>
</evidence>
<evidence type="ECO:0000313" key="3">
    <source>
        <dbReference type="EMBL" id="ADN76276.1"/>
    </source>
</evidence>
<keyword evidence="1" id="KW-0175">Coiled coil</keyword>
<dbReference type="EMBL" id="CP002209">
    <property type="protein sequence ID" value="ADN76276.1"/>
    <property type="molecule type" value="Genomic_DNA"/>
</dbReference>
<protein>
    <submittedName>
        <fullName evidence="3">Uncharacterized protein</fullName>
    </submittedName>
</protein>
<feature type="chain" id="PRO_5003151646" evidence="2">
    <location>
        <begin position="20"/>
        <end position="126"/>
    </location>
</feature>
<dbReference type="eggNOG" id="ENOG5032YXQ">
    <property type="taxonomic scope" value="Bacteria"/>
</dbReference>
<dbReference type="GeneID" id="67184126"/>
<dbReference type="AlphaFoldDB" id="E1SUE3"/>
<dbReference type="RefSeq" id="WP_013345582.1">
    <property type="nucleotide sequence ID" value="NC_014541.1"/>
</dbReference>
<dbReference type="InterPro" id="IPR046634">
    <property type="entry name" value="DUF6746"/>
</dbReference>
<accession>E1SUE3</accession>
<gene>
    <name evidence="3" type="ordered locus">Fbal_2073</name>
</gene>
<evidence type="ECO:0000256" key="2">
    <source>
        <dbReference type="SAM" id="SignalP"/>
    </source>
</evidence>
<dbReference type="KEGG" id="fbl:Fbal_2073"/>
<proteinExistence type="predicted"/>
<dbReference type="OrthoDB" id="5975812at2"/>
<sequence>MKFPVVFLVCSAVSFGAIASSEYQHFKAIPSETLTEAICNLQRHQPMLAELVNQPEMSAEDMVKIHELTYTLEMALQRIEVELEQAEEQLERVHVGSERMAKDDVKANASAYLATLKPLLMAPDCQ</sequence>
<organism evidence="3 4">
    <name type="scientific">Ferrimonas balearica (strain DSM 9799 / CCM 4581 / KCTC 23876 / PAT)</name>
    <dbReference type="NCBI Taxonomy" id="550540"/>
    <lineage>
        <taxon>Bacteria</taxon>
        <taxon>Pseudomonadati</taxon>
        <taxon>Pseudomonadota</taxon>
        <taxon>Gammaproteobacteria</taxon>
        <taxon>Alteromonadales</taxon>
        <taxon>Ferrimonadaceae</taxon>
        <taxon>Ferrimonas</taxon>
    </lineage>
</organism>
<reference evidence="3 4" key="1">
    <citation type="journal article" date="2010" name="Stand. Genomic Sci.">
        <title>Complete genome sequence of Ferrimonas balearica type strain (PAT).</title>
        <authorList>
            <person name="Nolan M."/>
            <person name="Sikorski J."/>
            <person name="Davenport K."/>
            <person name="Lucas S."/>
            <person name="Glavina Del Rio T."/>
            <person name="Tice H."/>
            <person name="Cheng J."/>
            <person name="Goodwin L."/>
            <person name="Pitluck S."/>
            <person name="Liolios K."/>
            <person name="Ivanova N."/>
            <person name="Mavromatis K."/>
            <person name="Ovchinnikova G."/>
            <person name="Pati A."/>
            <person name="Chen A."/>
            <person name="Palaniappan K."/>
            <person name="Land M."/>
            <person name="Hauser L."/>
            <person name="Chang Y."/>
            <person name="Jeffries C."/>
            <person name="Tapia R."/>
            <person name="Brettin T."/>
            <person name="Detter J."/>
            <person name="Han C."/>
            <person name="Yasawong M."/>
            <person name="Rohde M."/>
            <person name="Tindall B."/>
            <person name="Goker M."/>
            <person name="Woyke T."/>
            <person name="Bristow J."/>
            <person name="Eisen J."/>
            <person name="Markowitz V."/>
            <person name="Hugenholtz P."/>
            <person name="Kyrpides N."/>
            <person name="Klenk H."/>
            <person name="Lapidus A."/>
        </authorList>
    </citation>
    <scope>NUCLEOTIDE SEQUENCE [LARGE SCALE GENOMIC DNA]</scope>
    <source>
        <strain evidence="4">DSM 9799 / CCM 4581 / KCTC 23876 / PAT</strain>
    </source>
</reference>
<dbReference type="Pfam" id="PF20531">
    <property type="entry name" value="DUF6746"/>
    <property type="match status" value="1"/>
</dbReference>
<dbReference type="HOGENOM" id="CLU_162741_0_0_6"/>
<keyword evidence="2" id="KW-0732">Signal</keyword>
<keyword evidence="4" id="KW-1185">Reference proteome</keyword>
<evidence type="ECO:0000313" key="4">
    <source>
        <dbReference type="Proteomes" id="UP000006683"/>
    </source>
</evidence>
<feature type="signal peptide" evidence="2">
    <location>
        <begin position="1"/>
        <end position="19"/>
    </location>
</feature>
<name>E1SUE3_FERBD</name>